<keyword evidence="3" id="KW-1185">Reference proteome</keyword>
<sequence length="105" mass="12153">GTKIHCFVKKQHLKRYEKHLSAGNWKFIDDFNVSHSIGQYMTTKHCYRISFVKDTIVTNSVTVLESDYLDLVPYNQIHNGKHPQSILCGTNDMRLSCTLWGSFTD</sequence>
<dbReference type="EMBL" id="OU466860">
    <property type="protein sequence ID" value="CAH2061058.1"/>
    <property type="molecule type" value="Genomic_DNA"/>
</dbReference>
<dbReference type="InterPro" id="IPR003871">
    <property type="entry name" value="RFA1B/D_OB_1st"/>
</dbReference>
<evidence type="ECO:0000313" key="2">
    <source>
        <dbReference type="EMBL" id="CAH2061058.1"/>
    </source>
</evidence>
<name>A0AAU9SBL8_THLAR</name>
<evidence type="ECO:0000313" key="3">
    <source>
        <dbReference type="Proteomes" id="UP000836841"/>
    </source>
</evidence>
<feature type="non-terminal residue" evidence="2">
    <location>
        <position position="105"/>
    </location>
</feature>
<evidence type="ECO:0000259" key="1">
    <source>
        <dbReference type="Pfam" id="PF02721"/>
    </source>
</evidence>
<dbReference type="Gene3D" id="2.40.50.140">
    <property type="entry name" value="Nucleic acid-binding proteins"/>
    <property type="match status" value="1"/>
</dbReference>
<protein>
    <recommendedName>
        <fullName evidence="1">Replication protein A 70 kDa DNA-binding subunit B/D first OB fold domain-containing protein</fullName>
    </recommendedName>
</protein>
<dbReference type="CDD" id="cd04480">
    <property type="entry name" value="RPA1_DBD_A_like"/>
    <property type="match status" value="1"/>
</dbReference>
<reference evidence="2 3" key="1">
    <citation type="submission" date="2022-03" db="EMBL/GenBank/DDBJ databases">
        <authorList>
            <person name="Nunn A."/>
            <person name="Chopra R."/>
            <person name="Nunn A."/>
            <person name="Contreras Garrido A."/>
        </authorList>
    </citation>
    <scope>NUCLEOTIDE SEQUENCE [LARGE SCALE GENOMIC DNA]</scope>
</reference>
<dbReference type="AlphaFoldDB" id="A0AAU9SBL8"/>
<proteinExistence type="predicted"/>
<dbReference type="SUPFAM" id="SSF50249">
    <property type="entry name" value="Nucleic acid-binding proteins"/>
    <property type="match status" value="1"/>
</dbReference>
<accession>A0AAU9SBL8</accession>
<dbReference type="Proteomes" id="UP000836841">
    <property type="component" value="Chromosome 4"/>
</dbReference>
<dbReference type="InterPro" id="IPR012340">
    <property type="entry name" value="NA-bd_OB-fold"/>
</dbReference>
<gene>
    <name evidence="2" type="ORF">TAV2_LOCUS13532</name>
</gene>
<feature type="domain" description="Replication protein A 70 kDa DNA-binding subunit B/D first OB fold" evidence="1">
    <location>
        <begin position="1"/>
        <end position="59"/>
    </location>
</feature>
<organism evidence="2 3">
    <name type="scientific">Thlaspi arvense</name>
    <name type="common">Field penny-cress</name>
    <dbReference type="NCBI Taxonomy" id="13288"/>
    <lineage>
        <taxon>Eukaryota</taxon>
        <taxon>Viridiplantae</taxon>
        <taxon>Streptophyta</taxon>
        <taxon>Embryophyta</taxon>
        <taxon>Tracheophyta</taxon>
        <taxon>Spermatophyta</taxon>
        <taxon>Magnoliopsida</taxon>
        <taxon>eudicotyledons</taxon>
        <taxon>Gunneridae</taxon>
        <taxon>Pentapetalae</taxon>
        <taxon>rosids</taxon>
        <taxon>malvids</taxon>
        <taxon>Brassicales</taxon>
        <taxon>Brassicaceae</taxon>
        <taxon>Thlaspideae</taxon>
        <taxon>Thlaspi</taxon>
    </lineage>
</organism>
<dbReference type="Pfam" id="PF02721">
    <property type="entry name" value="DUF223"/>
    <property type="match status" value="1"/>
</dbReference>